<evidence type="ECO:0000313" key="1">
    <source>
        <dbReference type="EMBL" id="MEQ2186706.1"/>
    </source>
</evidence>
<gene>
    <name evidence="1" type="ORF">GOODEAATRI_031422</name>
</gene>
<comment type="caution">
    <text evidence="1">The sequence shown here is derived from an EMBL/GenBank/DDBJ whole genome shotgun (WGS) entry which is preliminary data.</text>
</comment>
<organism evidence="1 2">
    <name type="scientific">Goodea atripinnis</name>
    <dbReference type="NCBI Taxonomy" id="208336"/>
    <lineage>
        <taxon>Eukaryota</taxon>
        <taxon>Metazoa</taxon>
        <taxon>Chordata</taxon>
        <taxon>Craniata</taxon>
        <taxon>Vertebrata</taxon>
        <taxon>Euteleostomi</taxon>
        <taxon>Actinopterygii</taxon>
        <taxon>Neopterygii</taxon>
        <taxon>Teleostei</taxon>
        <taxon>Neoteleostei</taxon>
        <taxon>Acanthomorphata</taxon>
        <taxon>Ovalentaria</taxon>
        <taxon>Atherinomorphae</taxon>
        <taxon>Cyprinodontiformes</taxon>
        <taxon>Goodeidae</taxon>
        <taxon>Goodea</taxon>
    </lineage>
</organism>
<proteinExistence type="predicted"/>
<keyword evidence="2" id="KW-1185">Reference proteome</keyword>
<dbReference type="Proteomes" id="UP001476798">
    <property type="component" value="Unassembled WGS sequence"/>
</dbReference>
<sequence length="117" mass="13216">MMHVPMFVTVVISCEKVTCGSVDITSLWACLSCEQRCYSAILTLLLHTEVFFFSTPSTHTPYTLHFCNQRALRSSWKPENKDAIDSGLTGIKTEEDVVNILNSFIQTISLIYLYVCV</sequence>
<protein>
    <submittedName>
        <fullName evidence="1">Uncharacterized protein</fullName>
    </submittedName>
</protein>
<reference evidence="1 2" key="1">
    <citation type="submission" date="2021-06" db="EMBL/GenBank/DDBJ databases">
        <authorList>
            <person name="Palmer J.M."/>
        </authorList>
    </citation>
    <scope>NUCLEOTIDE SEQUENCE [LARGE SCALE GENOMIC DNA]</scope>
    <source>
        <strain evidence="1 2">GA_2019</strain>
        <tissue evidence="1">Muscle</tissue>
    </source>
</reference>
<accession>A0ABV0PT91</accession>
<name>A0ABV0PT91_9TELE</name>
<evidence type="ECO:0000313" key="2">
    <source>
        <dbReference type="Proteomes" id="UP001476798"/>
    </source>
</evidence>
<dbReference type="EMBL" id="JAHRIO010085304">
    <property type="protein sequence ID" value="MEQ2186706.1"/>
    <property type="molecule type" value="Genomic_DNA"/>
</dbReference>